<dbReference type="Pfam" id="PF02567">
    <property type="entry name" value="PhzC-PhzF"/>
    <property type="match status" value="1"/>
</dbReference>
<dbReference type="AlphaFoldDB" id="A0A382DZP9"/>
<evidence type="ECO:0008006" key="2">
    <source>
        <dbReference type="Google" id="ProtNLM"/>
    </source>
</evidence>
<reference evidence="1" key="1">
    <citation type="submission" date="2018-05" db="EMBL/GenBank/DDBJ databases">
        <authorList>
            <person name="Lanie J.A."/>
            <person name="Ng W.-L."/>
            <person name="Kazmierczak K.M."/>
            <person name="Andrzejewski T.M."/>
            <person name="Davidsen T.M."/>
            <person name="Wayne K.J."/>
            <person name="Tettelin H."/>
            <person name="Glass J.I."/>
            <person name="Rusch D."/>
            <person name="Podicherti R."/>
            <person name="Tsui H.-C.T."/>
            <person name="Winkler M.E."/>
        </authorList>
    </citation>
    <scope>NUCLEOTIDE SEQUENCE</scope>
</reference>
<gene>
    <name evidence="1" type="ORF">METZ01_LOCUS196503</name>
</gene>
<dbReference type="GO" id="GO:0003824">
    <property type="term" value="F:catalytic activity"/>
    <property type="evidence" value="ECO:0007669"/>
    <property type="project" value="InterPro"/>
</dbReference>
<dbReference type="SUPFAM" id="SSF54506">
    <property type="entry name" value="Diaminopimelate epimerase-like"/>
    <property type="match status" value="1"/>
</dbReference>
<evidence type="ECO:0000313" key="1">
    <source>
        <dbReference type="EMBL" id="SVB43649.1"/>
    </source>
</evidence>
<feature type="non-terminal residue" evidence="1">
    <location>
        <position position="72"/>
    </location>
</feature>
<accession>A0A382DZP9</accession>
<name>A0A382DZP9_9ZZZZ</name>
<sequence length="72" mass="7396">MQQMATEVGAPATCFVTGFADGIIDVRFFSTTTEYGMCGHGTVGLVTSLIEQEAVVPGADGRVDLVVRSAGG</sequence>
<organism evidence="1">
    <name type="scientific">marine metagenome</name>
    <dbReference type="NCBI Taxonomy" id="408172"/>
    <lineage>
        <taxon>unclassified sequences</taxon>
        <taxon>metagenomes</taxon>
        <taxon>ecological metagenomes</taxon>
    </lineage>
</organism>
<proteinExistence type="predicted"/>
<protein>
    <recommendedName>
        <fullName evidence="2">Proline racemase</fullName>
    </recommendedName>
</protein>
<dbReference type="EMBL" id="UINC01041833">
    <property type="protein sequence ID" value="SVB43649.1"/>
    <property type="molecule type" value="Genomic_DNA"/>
</dbReference>
<dbReference type="Gene3D" id="3.10.310.10">
    <property type="entry name" value="Diaminopimelate Epimerase, Chain A, domain 1"/>
    <property type="match status" value="1"/>
</dbReference>
<dbReference type="InterPro" id="IPR003719">
    <property type="entry name" value="Phenazine_PhzF-like"/>
</dbReference>